<accession>A0A3L8DDW2</accession>
<dbReference type="EMBL" id="QOIP01000009">
    <property type="protein sequence ID" value="RLU18362.1"/>
    <property type="molecule type" value="Genomic_DNA"/>
</dbReference>
<name>A0A3L8DDW2_OOCBI</name>
<gene>
    <name evidence="1" type="ORF">DMN91_008719</name>
</gene>
<protein>
    <submittedName>
        <fullName evidence="1">Uncharacterized protein</fullName>
    </submittedName>
</protein>
<organism evidence="1 2">
    <name type="scientific">Ooceraea biroi</name>
    <name type="common">Clonal raider ant</name>
    <name type="synonym">Cerapachys biroi</name>
    <dbReference type="NCBI Taxonomy" id="2015173"/>
    <lineage>
        <taxon>Eukaryota</taxon>
        <taxon>Metazoa</taxon>
        <taxon>Ecdysozoa</taxon>
        <taxon>Arthropoda</taxon>
        <taxon>Hexapoda</taxon>
        <taxon>Insecta</taxon>
        <taxon>Pterygota</taxon>
        <taxon>Neoptera</taxon>
        <taxon>Endopterygota</taxon>
        <taxon>Hymenoptera</taxon>
        <taxon>Apocrita</taxon>
        <taxon>Aculeata</taxon>
        <taxon>Formicoidea</taxon>
        <taxon>Formicidae</taxon>
        <taxon>Dorylinae</taxon>
        <taxon>Ooceraea</taxon>
    </lineage>
</organism>
<dbReference type="Proteomes" id="UP000279307">
    <property type="component" value="Chromosome 9"/>
</dbReference>
<sequence length="174" mass="19006">MALSRISSSEILSALTSVSRGASASLEIQCATPAAMHRLQHPLHLTSQCHYPNAPTLDLPNNVSNIFANETGRFTPERARDISLYAENGGTAVSAAKSSGFSKICIDSHVDSYDCFGAVSLNATMQSNVPKPYSSHGMSTHLNMPGGQWSRNFKYIAEDMQRSHYRKLSRKDDL</sequence>
<dbReference type="AlphaFoldDB" id="A0A3L8DDW2"/>
<proteinExistence type="predicted"/>
<comment type="caution">
    <text evidence="1">The sequence shown here is derived from an EMBL/GenBank/DDBJ whole genome shotgun (WGS) entry which is preliminary data.</text>
</comment>
<evidence type="ECO:0000313" key="1">
    <source>
        <dbReference type="EMBL" id="RLU18362.1"/>
    </source>
</evidence>
<reference evidence="1 2" key="1">
    <citation type="journal article" date="2018" name="Genome Res.">
        <title>The genomic architecture and molecular evolution of ant odorant receptors.</title>
        <authorList>
            <person name="McKenzie S.K."/>
            <person name="Kronauer D.J.C."/>
        </authorList>
    </citation>
    <scope>NUCLEOTIDE SEQUENCE [LARGE SCALE GENOMIC DNA]</scope>
    <source>
        <strain evidence="1">Clonal line C1</strain>
    </source>
</reference>
<dbReference type="OrthoDB" id="426386at2759"/>
<evidence type="ECO:0000313" key="2">
    <source>
        <dbReference type="Proteomes" id="UP000279307"/>
    </source>
</evidence>